<evidence type="ECO:0000313" key="2">
    <source>
        <dbReference type="Proteomes" id="UP000306319"/>
    </source>
</evidence>
<gene>
    <name evidence="1" type="ORF">E5331_07955</name>
</gene>
<organism evidence="1 2">
    <name type="scientific">Lepagella muris</name>
    <dbReference type="NCBI Taxonomy" id="3032870"/>
    <lineage>
        <taxon>Bacteria</taxon>
        <taxon>Pseudomonadati</taxon>
        <taxon>Bacteroidota</taxon>
        <taxon>Bacteroidia</taxon>
        <taxon>Bacteroidales</taxon>
        <taxon>Muribaculaceae</taxon>
        <taxon>Lepagella</taxon>
    </lineage>
</organism>
<keyword evidence="2" id="KW-1185">Reference proteome</keyword>
<accession>A0AC61RLZ1</accession>
<proteinExistence type="predicted"/>
<sequence length="225" mass="26571">MSNNASKDAGKPAKPTALCRQLSPKEKERLFNKYVVPNLADIKSLTKHYTANYQDVDDNYNICLTQLYHYIGSYDPSKKLMTWLHIVVKRACQKQNKDKYEESQHWTDIEMCSMEDIYQHGTSMVTEAEFGNLIDNISDQMLAVLMTIPSQRLSPFMLHVQGHRIREITAIEWERGHLEKRSEDIVKSRIYWAKRELQYKLRQYGITRKNHKSTPDDRDRREEDD</sequence>
<dbReference type="Proteomes" id="UP000306319">
    <property type="component" value="Unassembled WGS sequence"/>
</dbReference>
<comment type="caution">
    <text evidence="1">The sequence shown here is derived from an EMBL/GenBank/DDBJ whole genome shotgun (WGS) entry which is preliminary data.</text>
</comment>
<evidence type="ECO:0000313" key="1">
    <source>
        <dbReference type="EMBL" id="TGY78989.1"/>
    </source>
</evidence>
<dbReference type="EMBL" id="SRYB01000009">
    <property type="protein sequence ID" value="TGY78989.1"/>
    <property type="molecule type" value="Genomic_DNA"/>
</dbReference>
<protein>
    <submittedName>
        <fullName evidence="1">Uncharacterized protein</fullName>
    </submittedName>
</protein>
<name>A0AC61RLZ1_9BACT</name>
<reference evidence="1" key="1">
    <citation type="submission" date="2019-04" db="EMBL/GenBank/DDBJ databases">
        <title>Microbes associate with the intestines of laboratory mice.</title>
        <authorList>
            <person name="Navarre W."/>
            <person name="Wong E."/>
            <person name="Huang K."/>
            <person name="Tropini C."/>
            <person name="Ng K."/>
            <person name="Yu B."/>
        </authorList>
    </citation>
    <scope>NUCLEOTIDE SEQUENCE</scope>
    <source>
        <strain evidence="1">NM04_E33</strain>
    </source>
</reference>